<accession>A0A5C1AAR9</accession>
<keyword evidence="2" id="KW-1185">Reference proteome</keyword>
<dbReference type="SUPFAM" id="SSF49472">
    <property type="entry name" value="Transthyretin (synonym: prealbumin)"/>
    <property type="match status" value="1"/>
</dbReference>
<reference evidence="2" key="1">
    <citation type="submission" date="2019-08" db="EMBL/GenBank/DDBJ databases">
        <title>Limnoglobus roseus gen. nov., sp. nov., a novel freshwater planctomycete with a giant genome from the family Gemmataceae.</title>
        <authorList>
            <person name="Kulichevskaya I.S."/>
            <person name="Naumoff D.G."/>
            <person name="Miroshnikov K."/>
            <person name="Ivanova A."/>
            <person name="Philippov D.A."/>
            <person name="Hakobyan A."/>
            <person name="Rijpstra I.C."/>
            <person name="Sinninghe Damste J.S."/>
            <person name="Liesack W."/>
            <person name="Dedysh S.N."/>
        </authorList>
    </citation>
    <scope>NUCLEOTIDE SEQUENCE [LARGE SCALE GENOMIC DNA]</scope>
    <source>
        <strain evidence="2">PX52</strain>
    </source>
</reference>
<keyword evidence="1" id="KW-0121">Carboxypeptidase</keyword>
<dbReference type="Proteomes" id="UP000324974">
    <property type="component" value="Chromosome"/>
</dbReference>
<proteinExistence type="predicted"/>
<name>A0A5C1AAR9_9BACT</name>
<sequence>MTTSRSVLVALACAVAAGCGGGGISAPRTAPVSGTVMFKGKPAVGVTVKFHPKFDMGAVKFVPNGVTNKEGQFTLNTAAPNDGAPPGDYTVTFELMVAGADKAGRDTDIDAWKGKYADVASGKAVTVQKGENQLEPFKLD</sequence>
<dbReference type="KEGG" id="lrs:PX52LOC_02756"/>
<evidence type="ECO:0000313" key="2">
    <source>
        <dbReference type="Proteomes" id="UP000324974"/>
    </source>
</evidence>
<keyword evidence="1" id="KW-0378">Hydrolase</keyword>
<dbReference type="GO" id="GO:0004180">
    <property type="term" value="F:carboxypeptidase activity"/>
    <property type="evidence" value="ECO:0007669"/>
    <property type="project" value="UniProtKB-KW"/>
</dbReference>
<dbReference type="RefSeq" id="WP_149110596.1">
    <property type="nucleotide sequence ID" value="NZ_CP042425.1"/>
</dbReference>
<dbReference type="EMBL" id="CP042425">
    <property type="protein sequence ID" value="QEL15820.1"/>
    <property type="molecule type" value="Genomic_DNA"/>
</dbReference>
<gene>
    <name evidence="1" type="ORF">PX52LOC_02756</name>
</gene>
<evidence type="ECO:0000313" key="1">
    <source>
        <dbReference type="EMBL" id="QEL15820.1"/>
    </source>
</evidence>
<dbReference type="PROSITE" id="PS51257">
    <property type="entry name" value="PROKAR_LIPOPROTEIN"/>
    <property type="match status" value="1"/>
</dbReference>
<keyword evidence="1" id="KW-0645">Protease</keyword>
<dbReference type="AlphaFoldDB" id="A0A5C1AAR9"/>
<dbReference type="OrthoDB" id="285633at2"/>
<protein>
    <submittedName>
        <fullName evidence="1">Carboxypeptidase regulatory-like domain-containing protein</fullName>
    </submittedName>
</protein>
<dbReference type="InterPro" id="IPR036817">
    <property type="entry name" value="Transthyretin/HIU_hydrolase_sf"/>
</dbReference>
<organism evidence="1 2">
    <name type="scientific">Limnoglobus roseus</name>
    <dbReference type="NCBI Taxonomy" id="2598579"/>
    <lineage>
        <taxon>Bacteria</taxon>
        <taxon>Pseudomonadati</taxon>
        <taxon>Planctomycetota</taxon>
        <taxon>Planctomycetia</taxon>
        <taxon>Gemmatales</taxon>
        <taxon>Gemmataceae</taxon>
        <taxon>Limnoglobus</taxon>
    </lineage>
</organism>